<proteinExistence type="predicted"/>
<dbReference type="RefSeq" id="WP_415866661.1">
    <property type="nucleotide sequence ID" value="NZ_CP134537.1"/>
</dbReference>
<sequence>MKKYIFTLLACALFLTSAWTQQLAFPTAEGFGAYSKGGRGGQVLYVNNLDDEGKGSLRWAIEHEGLVQ</sequence>
<name>A0ABY9XXM6_9FLAO</name>
<evidence type="ECO:0000313" key="4">
    <source>
        <dbReference type="EMBL" id="WNH10379.1"/>
    </source>
</evidence>
<reference evidence="4 5" key="1">
    <citation type="submission" date="2023-09" db="EMBL/GenBank/DDBJ databases">
        <title>Thalassobella suaedae gen. nov., sp. nov., a marine bacterium of the family Flavobacteriaceae isolated from a halophyte Suaeda japonica.</title>
        <authorList>
            <person name="Lee S.Y."/>
            <person name="Hwang C.Y."/>
        </authorList>
    </citation>
    <scope>NUCLEOTIDE SEQUENCE [LARGE SCALE GENOMIC DNA]</scope>
    <source>
        <strain evidence="4 5">HL-DH14</strain>
    </source>
</reference>
<dbReference type="Gene3D" id="2.160.20.10">
    <property type="entry name" value="Single-stranded right-handed beta-helix, Pectin lyase-like"/>
    <property type="match status" value="1"/>
</dbReference>
<evidence type="ECO:0000256" key="2">
    <source>
        <dbReference type="ARBA" id="ARBA00023180"/>
    </source>
</evidence>
<keyword evidence="1" id="KW-0479">Metal-binding</keyword>
<organism evidence="4 5">
    <name type="scientific">Thalassobellus suaedae</name>
    <dbReference type="NCBI Taxonomy" id="3074124"/>
    <lineage>
        <taxon>Bacteria</taxon>
        <taxon>Pseudomonadati</taxon>
        <taxon>Bacteroidota</taxon>
        <taxon>Flavobacteriia</taxon>
        <taxon>Flavobacteriales</taxon>
        <taxon>Flavobacteriaceae</taxon>
        <taxon>Thalassobellus</taxon>
    </lineage>
</organism>
<gene>
    <name evidence="4" type="ORF">RHP51_06860</name>
</gene>
<dbReference type="InterPro" id="IPR052063">
    <property type="entry name" value="Polysaccharide_Lyase_1"/>
</dbReference>
<feature type="signal peptide" evidence="3">
    <location>
        <begin position="1"/>
        <end position="24"/>
    </location>
</feature>
<dbReference type="InterPro" id="IPR011050">
    <property type="entry name" value="Pectin_lyase_fold/virulence"/>
</dbReference>
<accession>A0ABY9XXM6</accession>
<dbReference type="InterPro" id="IPR012334">
    <property type="entry name" value="Pectin_lyas_fold"/>
</dbReference>
<dbReference type="Proteomes" id="UP001302806">
    <property type="component" value="Chromosome"/>
</dbReference>
<dbReference type="SUPFAM" id="SSF51126">
    <property type="entry name" value="Pectin lyase-like"/>
    <property type="match status" value="1"/>
</dbReference>
<evidence type="ECO:0000256" key="1">
    <source>
        <dbReference type="ARBA" id="ARBA00022723"/>
    </source>
</evidence>
<keyword evidence="2" id="KW-0325">Glycoprotein</keyword>
<feature type="chain" id="PRO_5047235197" evidence="3">
    <location>
        <begin position="25"/>
        <end position="68"/>
    </location>
</feature>
<evidence type="ECO:0000313" key="5">
    <source>
        <dbReference type="Proteomes" id="UP001302806"/>
    </source>
</evidence>
<keyword evidence="3" id="KW-0732">Signal</keyword>
<protein>
    <submittedName>
        <fullName evidence="4">Uncharacterized protein</fullName>
    </submittedName>
</protein>
<evidence type="ECO:0000256" key="3">
    <source>
        <dbReference type="SAM" id="SignalP"/>
    </source>
</evidence>
<dbReference type="PANTHER" id="PTHR42970">
    <property type="entry name" value="PECTATE LYASE C-RELATED"/>
    <property type="match status" value="1"/>
</dbReference>
<dbReference type="PANTHER" id="PTHR42970:SF1">
    <property type="entry name" value="PECTATE LYASE C-RELATED"/>
    <property type="match status" value="1"/>
</dbReference>
<dbReference type="EMBL" id="CP134537">
    <property type="protein sequence ID" value="WNH10379.1"/>
    <property type="molecule type" value="Genomic_DNA"/>
</dbReference>